<dbReference type="InterPro" id="IPR003774">
    <property type="entry name" value="AlgH-like"/>
</dbReference>
<dbReference type="HAMAP" id="MF_00758">
    <property type="entry name" value="UPF0301"/>
    <property type="match status" value="1"/>
</dbReference>
<keyword evidence="4" id="KW-1185">Reference proteome</keyword>
<dbReference type="PANTHER" id="PTHR30327:SF1">
    <property type="entry name" value="UPF0301 PROTEIN YQGE"/>
    <property type="match status" value="1"/>
</dbReference>
<dbReference type="Pfam" id="PF02622">
    <property type="entry name" value="DUF179"/>
    <property type="match status" value="1"/>
</dbReference>
<dbReference type="Gene3D" id="3.40.1740.10">
    <property type="entry name" value="VC0467-like"/>
    <property type="match status" value="1"/>
</dbReference>
<evidence type="ECO:0000256" key="2">
    <source>
        <dbReference type="HAMAP-Rule" id="MF_00758"/>
    </source>
</evidence>
<dbReference type="PANTHER" id="PTHR30327">
    <property type="entry name" value="UNCHARACTERIZED PROTEIN YQGE"/>
    <property type="match status" value="1"/>
</dbReference>
<dbReference type="EMBL" id="RQJX01000001">
    <property type="protein sequence ID" value="RQN10196.1"/>
    <property type="molecule type" value="Genomic_DNA"/>
</dbReference>
<dbReference type="GO" id="GO:0005829">
    <property type="term" value="C:cytosol"/>
    <property type="evidence" value="ECO:0007669"/>
    <property type="project" value="TreeGrafter"/>
</dbReference>
<evidence type="ECO:0000313" key="3">
    <source>
        <dbReference type="EMBL" id="RQN10196.1"/>
    </source>
</evidence>
<accession>A0A3N6WRW1</accession>
<reference evidence="3 4" key="1">
    <citation type="submission" date="2018-11" db="EMBL/GenBank/DDBJ databases">
        <authorList>
            <person name="Li F."/>
        </authorList>
    </citation>
    <scope>NUCLEOTIDE SEQUENCE [LARGE SCALE GENOMIC DNA]</scope>
    <source>
        <strain evidence="3 4">YS17T</strain>
    </source>
</reference>
<name>A0A3N6WRW1_9ACTN</name>
<gene>
    <name evidence="3" type="ORF">EHW97_01535</name>
</gene>
<organism evidence="3 4">
    <name type="scientific">Aeromicrobium camelliae</name>
    <dbReference type="NCBI Taxonomy" id="1538144"/>
    <lineage>
        <taxon>Bacteria</taxon>
        <taxon>Bacillati</taxon>
        <taxon>Actinomycetota</taxon>
        <taxon>Actinomycetes</taxon>
        <taxon>Propionibacteriales</taxon>
        <taxon>Nocardioidaceae</taxon>
        <taxon>Aeromicrobium</taxon>
    </lineage>
</organism>
<dbReference type="OrthoDB" id="9807486at2"/>
<dbReference type="RefSeq" id="WP_124235391.1">
    <property type="nucleotide sequence ID" value="NZ_JBHUFI010000007.1"/>
</dbReference>
<dbReference type="Proteomes" id="UP000275225">
    <property type="component" value="Unassembled WGS sequence"/>
</dbReference>
<evidence type="ECO:0000256" key="1">
    <source>
        <dbReference type="ARBA" id="ARBA00009600"/>
    </source>
</evidence>
<protein>
    <recommendedName>
        <fullName evidence="2">UPF0301 protein EHW97_01535</fullName>
    </recommendedName>
</protein>
<proteinExistence type="inferred from homology"/>
<dbReference type="SUPFAM" id="SSF143456">
    <property type="entry name" value="VC0467-like"/>
    <property type="match status" value="1"/>
</dbReference>
<evidence type="ECO:0000313" key="4">
    <source>
        <dbReference type="Proteomes" id="UP000275225"/>
    </source>
</evidence>
<sequence length="185" mass="19712">MSTVDVRGRLLVATPAIEGGLFYRSVVYMLDHDDEGAVGVIVNRPLDSGVDEVLPEWGDAVNAPGCLFSGGPVSTDAALAVGVIGTASLVPSGWRPTYGRVGLVDLTGPVPPQGTLQGLRVFAGYAGWGPGQLEEELDEGSWVVVDAEERDLLSATPELLWSSVLRRQDDDLRLMSTYPEDPTFN</sequence>
<dbReference type="NCBIfam" id="NF001270">
    <property type="entry name" value="PRK00228.2-2"/>
    <property type="match status" value="1"/>
</dbReference>
<comment type="caution">
    <text evidence="3">The sequence shown here is derived from an EMBL/GenBank/DDBJ whole genome shotgun (WGS) entry which is preliminary data.</text>
</comment>
<dbReference type="AlphaFoldDB" id="A0A3N6WRW1"/>
<comment type="similarity">
    <text evidence="1 2">Belongs to the UPF0301 (AlgH) family.</text>
</comment>